<protein>
    <submittedName>
        <fullName evidence="4">Uncharacterized protein</fullName>
    </submittedName>
</protein>
<feature type="region of interest" description="Disordered" evidence="2">
    <location>
        <begin position="23"/>
        <end position="310"/>
    </location>
</feature>
<dbReference type="Ensembl" id="ENSHHUT00000038774.1">
    <property type="protein sequence ID" value="ENSHHUP00000037293.1"/>
    <property type="gene ID" value="ENSHHUG00000023350.1"/>
</dbReference>
<dbReference type="AlphaFoldDB" id="A0A4W5MHG4"/>
<keyword evidence="3" id="KW-0812">Transmembrane</keyword>
<proteinExistence type="inferred from homology"/>
<feature type="compositionally biased region" description="Pro residues" evidence="2">
    <location>
        <begin position="200"/>
        <end position="214"/>
    </location>
</feature>
<feature type="transmembrane region" description="Helical" evidence="3">
    <location>
        <begin position="483"/>
        <end position="505"/>
    </location>
</feature>
<dbReference type="GeneTree" id="ENSGT01030000234599"/>
<feature type="compositionally biased region" description="Polar residues" evidence="2">
    <location>
        <begin position="271"/>
        <end position="281"/>
    </location>
</feature>
<evidence type="ECO:0000313" key="4">
    <source>
        <dbReference type="Ensembl" id="ENSHHUP00000037293.1"/>
    </source>
</evidence>
<dbReference type="InterPro" id="IPR008405">
    <property type="entry name" value="ApoL"/>
</dbReference>
<organism evidence="4 5">
    <name type="scientific">Hucho hucho</name>
    <name type="common">huchen</name>
    <dbReference type="NCBI Taxonomy" id="62062"/>
    <lineage>
        <taxon>Eukaryota</taxon>
        <taxon>Metazoa</taxon>
        <taxon>Chordata</taxon>
        <taxon>Craniata</taxon>
        <taxon>Vertebrata</taxon>
        <taxon>Euteleostomi</taxon>
        <taxon>Actinopterygii</taxon>
        <taxon>Neopterygii</taxon>
        <taxon>Teleostei</taxon>
        <taxon>Protacanthopterygii</taxon>
        <taxon>Salmoniformes</taxon>
        <taxon>Salmonidae</taxon>
        <taxon>Salmoninae</taxon>
        <taxon>Hucho</taxon>
    </lineage>
</organism>
<feature type="compositionally biased region" description="Pro residues" evidence="2">
    <location>
        <begin position="336"/>
        <end position="356"/>
    </location>
</feature>
<dbReference type="GO" id="GO:0016020">
    <property type="term" value="C:membrane"/>
    <property type="evidence" value="ECO:0007669"/>
    <property type="project" value="TreeGrafter"/>
</dbReference>
<dbReference type="PANTHER" id="PTHR14096:SF59">
    <property type="entry name" value="APOLIPOPROTEIN L, 1 ISOFORM X1"/>
    <property type="match status" value="1"/>
</dbReference>
<dbReference type="Gene3D" id="1.20.1170.10">
    <property type="match status" value="1"/>
</dbReference>
<dbReference type="Proteomes" id="UP000314982">
    <property type="component" value="Unassembled WGS sequence"/>
</dbReference>
<evidence type="ECO:0000256" key="2">
    <source>
        <dbReference type="SAM" id="MobiDB-lite"/>
    </source>
</evidence>
<reference evidence="5" key="1">
    <citation type="submission" date="2018-06" db="EMBL/GenBank/DDBJ databases">
        <title>Genome assembly of Danube salmon.</title>
        <authorList>
            <person name="Macqueen D.J."/>
            <person name="Gundappa M.K."/>
        </authorList>
    </citation>
    <scope>NUCLEOTIDE SEQUENCE [LARGE SCALE GENOMIC DNA]</scope>
</reference>
<feature type="compositionally biased region" description="Polar residues" evidence="2">
    <location>
        <begin position="35"/>
        <end position="66"/>
    </location>
</feature>
<comment type="similarity">
    <text evidence="1">Belongs to the apolipoprotein L family.</text>
</comment>
<feature type="compositionally biased region" description="Pro residues" evidence="2">
    <location>
        <begin position="250"/>
        <end position="259"/>
    </location>
</feature>
<keyword evidence="3" id="KW-1133">Transmembrane helix</keyword>
<accession>A0A4W5MHG4</accession>
<name>A0A4W5MHG4_9TELE</name>
<evidence type="ECO:0000313" key="5">
    <source>
        <dbReference type="Proteomes" id="UP000314982"/>
    </source>
</evidence>
<dbReference type="GO" id="GO:0006869">
    <property type="term" value="P:lipid transport"/>
    <property type="evidence" value="ECO:0007669"/>
    <property type="project" value="InterPro"/>
</dbReference>
<feature type="compositionally biased region" description="Polar residues" evidence="2">
    <location>
        <begin position="165"/>
        <end position="177"/>
    </location>
</feature>
<reference evidence="4" key="2">
    <citation type="submission" date="2025-08" db="UniProtKB">
        <authorList>
            <consortium name="Ensembl"/>
        </authorList>
    </citation>
    <scope>IDENTIFICATION</scope>
</reference>
<evidence type="ECO:0000256" key="1">
    <source>
        <dbReference type="ARBA" id="ARBA00010090"/>
    </source>
</evidence>
<keyword evidence="5" id="KW-1185">Reference proteome</keyword>
<feature type="compositionally biased region" description="Polar residues" evidence="2">
    <location>
        <begin position="119"/>
        <end position="139"/>
    </location>
</feature>
<dbReference type="GO" id="GO:0008289">
    <property type="term" value="F:lipid binding"/>
    <property type="evidence" value="ECO:0007669"/>
    <property type="project" value="InterPro"/>
</dbReference>
<evidence type="ECO:0000256" key="3">
    <source>
        <dbReference type="SAM" id="Phobius"/>
    </source>
</evidence>
<dbReference type="PANTHER" id="PTHR14096">
    <property type="entry name" value="APOLIPOPROTEIN L"/>
    <property type="match status" value="1"/>
</dbReference>
<dbReference type="GO" id="GO:0042157">
    <property type="term" value="P:lipoprotein metabolic process"/>
    <property type="evidence" value="ECO:0007669"/>
    <property type="project" value="InterPro"/>
</dbReference>
<reference evidence="4" key="3">
    <citation type="submission" date="2025-09" db="UniProtKB">
        <authorList>
            <consortium name="Ensembl"/>
        </authorList>
    </citation>
    <scope>IDENTIFICATION</scope>
</reference>
<dbReference type="GO" id="GO:0005576">
    <property type="term" value="C:extracellular region"/>
    <property type="evidence" value="ECO:0007669"/>
    <property type="project" value="InterPro"/>
</dbReference>
<dbReference type="Pfam" id="PF05461">
    <property type="entry name" value="ApoL"/>
    <property type="match status" value="1"/>
</dbReference>
<keyword evidence="3" id="KW-0472">Membrane</keyword>
<feature type="compositionally biased region" description="Polar residues" evidence="2">
    <location>
        <begin position="81"/>
        <end position="109"/>
    </location>
</feature>
<feature type="compositionally biased region" description="Pro residues" evidence="2">
    <location>
        <begin position="289"/>
        <end position="299"/>
    </location>
</feature>
<feature type="region of interest" description="Disordered" evidence="2">
    <location>
        <begin position="323"/>
        <end position="362"/>
    </location>
</feature>
<feature type="transmembrane region" description="Helical" evidence="3">
    <location>
        <begin position="511"/>
        <end position="533"/>
    </location>
</feature>
<sequence length="676" mass="74989">MTTPSIPPRKSFLVKSSTAIGSYDLPSLQEDSDNQVENASTNYRDNGSPWNSKTPGAARSRSQSPFRPNFVTASDRRPQMSEPQPSLTGRSQSVYQIKTQLALPQSMSRSEPLDKRQNPGLSPSYGNVMDTQTSNQTGSLMDYQSPRLNRRPVRRPPVPPKTYGTLLSPSPTASGDYNNVDRSKLGMTEKALDVYGKNKPSPPPLPWPVRPPRSPMMSRSSSEYERTLPEMHILQPQDSIERKHSQSPRPVRPPAPPKPETLFLYGGYDVSRSQSPRPSNTDNKRSPHPSRPPPRPGGPPSHTLSRSPSGIETTATQLQPLLQPTNAKGGSLPARPQLPPPPSFTPPPPPPPPPVHRPSLSYRPTTIFHSESVYSEVSEIQDQLSYLEVLPDENTFQQEFETLMRWMKTVGCWENMPPSFHGLSLEDETREFSQRCLYVKNGLRLFNCLLMMRNDTLRGHITELNDLAEKLDTVQKKTKTMSIAGGTTGAMGGAVAVVGIVLAPITMGASLIATAVGAGMVASGSGMGIKAAMDNDKINSVARKRLEEVVQKYKAEIADLELCLCFIHSGMAELRRYNFHRLQHADPEALQIARVAESVHPGCNKSQQLGMKSEMILQGFARDMDLYYTDKDGQRLKKGSETKFATRIRGVTQELQEELNELHQVWQTFFLAASRF</sequence>